<proteinExistence type="predicted"/>
<dbReference type="Gene3D" id="2.40.10.220">
    <property type="entry name" value="predicted glycosyltransferase like domains"/>
    <property type="match status" value="1"/>
</dbReference>
<dbReference type="EMBL" id="JAEMHL010000001">
    <property type="protein sequence ID" value="MBJ6749065.1"/>
    <property type="molecule type" value="Genomic_DNA"/>
</dbReference>
<dbReference type="InterPro" id="IPR009875">
    <property type="entry name" value="PilZ_domain"/>
</dbReference>
<keyword evidence="3" id="KW-1185">Reference proteome</keyword>
<sequence length="239" mass="25979">MEPNFYRPTVQISLEQDSAEILSSFREIIKSGAGTRVKLLNYYKGLPISYPANLVEVSGQVLELDVHPQQAVALGLSGRTCIKCGTFSHTLLADVKDADVRRMVASLHNFSYVDLMAEQRASLRLELDPPCEAEIIASGRTVAAQALDVSLGGFSALSAQPSQLAKGDEVLLKVRMPNLLHNTVSLLEVPATVVDVACGDDGDLCRFSISSDAQAEGILSRFIFQRQVDLIRELKEMSG</sequence>
<comment type="caution">
    <text evidence="2">The sequence shown here is derived from an EMBL/GenBank/DDBJ whole genome shotgun (WGS) entry which is preliminary data.</text>
</comment>
<accession>A0ABS0Y9T5</accession>
<dbReference type="Pfam" id="PF07238">
    <property type="entry name" value="PilZ"/>
    <property type="match status" value="1"/>
</dbReference>
<name>A0ABS0Y9T5_9BACT</name>
<protein>
    <submittedName>
        <fullName evidence="2">PilZ domain-containing protein</fullName>
    </submittedName>
</protein>
<feature type="domain" description="PilZ" evidence="1">
    <location>
        <begin position="119"/>
        <end position="225"/>
    </location>
</feature>
<reference evidence="2 3" key="1">
    <citation type="submission" date="2020-12" db="EMBL/GenBank/DDBJ databases">
        <title>Geomonas sp. Red421, isolated from paddy soil.</title>
        <authorList>
            <person name="Xu Z."/>
            <person name="Zhang Z."/>
            <person name="Masuda Y."/>
            <person name="Itoh H."/>
            <person name="Senoo K."/>
        </authorList>
    </citation>
    <scope>NUCLEOTIDE SEQUENCE [LARGE SCALE GENOMIC DNA]</scope>
    <source>
        <strain evidence="2 3">Red421</strain>
    </source>
</reference>
<evidence type="ECO:0000259" key="1">
    <source>
        <dbReference type="Pfam" id="PF07238"/>
    </source>
</evidence>
<evidence type="ECO:0000313" key="2">
    <source>
        <dbReference type="EMBL" id="MBJ6749065.1"/>
    </source>
</evidence>
<dbReference type="Proteomes" id="UP000614714">
    <property type="component" value="Unassembled WGS sequence"/>
</dbReference>
<organism evidence="2 3">
    <name type="scientific">Geomonas anaerohicana</name>
    <dbReference type="NCBI Taxonomy" id="2798583"/>
    <lineage>
        <taxon>Bacteria</taxon>
        <taxon>Pseudomonadati</taxon>
        <taxon>Thermodesulfobacteriota</taxon>
        <taxon>Desulfuromonadia</taxon>
        <taxon>Geobacterales</taxon>
        <taxon>Geobacteraceae</taxon>
        <taxon>Geomonas</taxon>
    </lineage>
</organism>
<dbReference type="RefSeq" id="WP_199387614.1">
    <property type="nucleotide sequence ID" value="NZ_JAEMHL010000001.1"/>
</dbReference>
<dbReference type="SUPFAM" id="SSF141371">
    <property type="entry name" value="PilZ domain-like"/>
    <property type="match status" value="1"/>
</dbReference>
<gene>
    <name evidence="2" type="ORF">JFN91_02440</name>
</gene>
<evidence type="ECO:0000313" key="3">
    <source>
        <dbReference type="Proteomes" id="UP000614714"/>
    </source>
</evidence>